<evidence type="ECO:0000259" key="1">
    <source>
        <dbReference type="SMART" id="SM01321"/>
    </source>
</evidence>
<comment type="caution">
    <text evidence="2">The sequence shown here is derived from an EMBL/GenBank/DDBJ whole genome shotgun (WGS) entry which is preliminary data.</text>
</comment>
<gene>
    <name evidence="2" type="ORF">COV74_02230</name>
</gene>
<dbReference type="GO" id="GO:0006313">
    <property type="term" value="P:DNA transposition"/>
    <property type="evidence" value="ECO:0007669"/>
    <property type="project" value="InterPro"/>
</dbReference>
<dbReference type="PANTHER" id="PTHR34322:SF2">
    <property type="entry name" value="TRANSPOSASE IS200-LIKE DOMAIN-CONTAINING PROTEIN"/>
    <property type="match status" value="1"/>
</dbReference>
<protein>
    <recommendedName>
        <fullName evidence="1">Transposase IS200-like domain-containing protein</fullName>
    </recommendedName>
</protein>
<name>A0A2H0LRK6_9BACT</name>
<reference evidence="2 3" key="1">
    <citation type="submission" date="2017-09" db="EMBL/GenBank/DDBJ databases">
        <title>Depth-based differentiation of microbial function through sediment-hosted aquifers and enrichment of novel symbionts in the deep terrestrial subsurface.</title>
        <authorList>
            <person name="Probst A.J."/>
            <person name="Ladd B."/>
            <person name="Jarett J.K."/>
            <person name="Geller-Mcgrath D.E."/>
            <person name="Sieber C.M."/>
            <person name="Emerson J.B."/>
            <person name="Anantharaman K."/>
            <person name="Thomas B.C."/>
            <person name="Malmstrom R."/>
            <person name="Stieglmeier M."/>
            <person name="Klingl A."/>
            <person name="Woyke T."/>
            <person name="Ryan C.M."/>
            <person name="Banfield J.F."/>
        </authorList>
    </citation>
    <scope>NUCLEOTIDE SEQUENCE [LARGE SCALE GENOMIC DNA]</scope>
    <source>
        <strain evidence="2">CG11_big_fil_rev_8_21_14_0_20_45_26</strain>
    </source>
</reference>
<dbReference type="Proteomes" id="UP000230859">
    <property type="component" value="Unassembled WGS sequence"/>
</dbReference>
<sequence length="195" mass="23385">MPRKVRELHDQGIYHVFNRGNDRRNLFQDEEDVHFFLNRLLQEKTLLGAKLYHYCLMTNHFHLLLQVPQGEDLPKLMHKSQLAYARYFKKKYGFIGHVFQERFRSPRISRESYYLQCGRYIERNSIKAGLVKNPWDYPHSSAAFYCLAKPDLLVTPNLYYEALGHTQEERQRNYRNFLLIEEPYAAIVEEALIRV</sequence>
<proteinExistence type="predicted"/>
<evidence type="ECO:0000313" key="2">
    <source>
        <dbReference type="EMBL" id="PIQ87073.1"/>
    </source>
</evidence>
<dbReference type="GO" id="GO:0003677">
    <property type="term" value="F:DNA binding"/>
    <property type="evidence" value="ECO:0007669"/>
    <property type="project" value="InterPro"/>
</dbReference>
<dbReference type="InterPro" id="IPR036515">
    <property type="entry name" value="Transposase_17_sf"/>
</dbReference>
<evidence type="ECO:0000313" key="3">
    <source>
        <dbReference type="Proteomes" id="UP000230859"/>
    </source>
</evidence>
<dbReference type="SMART" id="SM01321">
    <property type="entry name" value="Y1_Tnp"/>
    <property type="match status" value="1"/>
</dbReference>
<dbReference type="GO" id="GO:0004803">
    <property type="term" value="F:transposase activity"/>
    <property type="evidence" value="ECO:0007669"/>
    <property type="project" value="InterPro"/>
</dbReference>
<dbReference type="InterPro" id="IPR002686">
    <property type="entry name" value="Transposase_17"/>
</dbReference>
<dbReference type="EMBL" id="PCVY01000021">
    <property type="protein sequence ID" value="PIQ87073.1"/>
    <property type="molecule type" value="Genomic_DNA"/>
</dbReference>
<feature type="domain" description="Transposase IS200-like" evidence="1">
    <location>
        <begin position="9"/>
        <end position="124"/>
    </location>
</feature>
<organism evidence="2 3">
    <name type="scientific">Candidatus Abzuiibacterium crystallinum</name>
    <dbReference type="NCBI Taxonomy" id="1974748"/>
    <lineage>
        <taxon>Bacteria</taxon>
        <taxon>Pseudomonadati</taxon>
        <taxon>Candidatus Omnitrophota</taxon>
        <taxon>Candidatus Abzuiibacterium</taxon>
    </lineage>
</organism>
<dbReference type="Gene3D" id="3.30.70.1290">
    <property type="entry name" value="Transposase IS200-like"/>
    <property type="match status" value="1"/>
</dbReference>
<dbReference type="AlphaFoldDB" id="A0A2H0LRK6"/>
<dbReference type="Pfam" id="PF01797">
    <property type="entry name" value="Y1_Tnp"/>
    <property type="match status" value="1"/>
</dbReference>
<dbReference type="PANTHER" id="PTHR34322">
    <property type="entry name" value="TRANSPOSASE, Y1_TNP DOMAIN-CONTAINING"/>
    <property type="match status" value="1"/>
</dbReference>
<dbReference type="SUPFAM" id="SSF143422">
    <property type="entry name" value="Transposase IS200-like"/>
    <property type="match status" value="1"/>
</dbReference>
<accession>A0A2H0LRK6</accession>